<evidence type="ECO:0000313" key="1">
    <source>
        <dbReference type="EMBL" id="MBE9461732.1"/>
    </source>
</evidence>
<protein>
    <submittedName>
        <fullName evidence="1">Uncharacterized protein</fullName>
    </submittedName>
</protein>
<dbReference type="Proteomes" id="UP000634134">
    <property type="component" value="Unassembled WGS sequence"/>
</dbReference>
<sequence>MLPGTVDDGVVLPGNVDGCVMVPLDPAEPAGRLVLGTVAGVVLLGVEAGVV</sequence>
<organism evidence="1 2">
    <name type="scientific">Dyadobacter subterraneus</name>
    <dbReference type="NCBI Taxonomy" id="2773304"/>
    <lineage>
        <taxon>Bacteria</taxon>
        <taxon>Pseudomonadati</taxon>
        <taxon>Bacteroidota</taxon>
        <taxon>Cytophagia</taxon>
        <taxon>Cytophagales</taxon>
        <taxon>Spirosomataceae</taxon>
        <taxon>Dyadobacter</taxon>
    </lineage>
</organism>
<gene>
    <name evidence="1" type="ORF">IEE83_07545</name>
</gene>
<evidence type="ECO:0000313" key="2">
    <source>
        <dbReference type="Proteomes" id="UP000634134"/>
    </source>
</evidence>
<proteinExistence type="predicted"/>
<dbReference type="EMBL" id="JACYGY010000001">
    <property type="protein sequence ID" value="MBE9461732.1"/>
    <property type="molecule type" value="Genomic_DNA"/>
</dbReference>
<accession>A0ABR9W8H3</accession>
<comment type="caution">
    <text evidence="1">The sequence shown here is derived from an EMBL/GenBank/DDBJ whole genome shotgun (WGS) entry which is preliminary data.</text>
</comment>
<reference evidence="2" key="1">
    <citation type="submission" date="2023-07" db="EMBL/GenBank/DDBJ databases">
        <title>Dyadobacter sp. nov 'subterranea' isolated from contaminted grondwater.</title>
        <authorList>
            <person name="Szabo I."/>
            <person name="Al-Omari J."/>
            <person name="Szerdahelyi S.G."/>
            <person name="Rado J."/>
        </authorList>
    </citation>
    <scope>NUCLEOTIDE SEQUENCE [LARGE SCALE GENOMIC DNA]</scope>
    <source>
        <strain evidence="2">UP-52</strain>
    </source>
</reference>
<dbReference type="RefSeq" id="WP_194119991.1">
    <property type="nucleotide sequence ID" value="NZ_JACYGY010000001.1"/>
</dbReference>
<name>A0ABR9W8H3_9BACT</name>
<keyword evidence="2" id="KW-1185">Reference proteome</keyword>